<dbReference type="FunFam" id="3.40.1190.10:FF:000011">
    <property type="entry name" value="Folylpolyglutamate synthase/dihydrofolate synthase"/>
    <property type="match status" value="1"/>
</dbReference>
<comment type="cofactor">
    <cofactor evidence="1">
        <name>Mg(2+)</name>
        <dbReference type="ChEBI" id="CHEBI:18420"/>
    </cofactor>
</comment>
<evidence type="ECO:0000259" key="11">
    <source>
        <dbReference type="Pfam" id="PF08245"/>
    </source>
</evidence>
<dbReference type="InterPro" id="IPR018109">
    <property type="entry name" value="Folylpolyglutamate_synth_CS"/>
</dbReference>
<keyword evidence="6" id="KW-0547">Nucleotide-binding</keyword>
<feature type="domain" description="Mur ligase central" evidence="11">
    <location>
        <begin position="61"/>
        <end position="282"/>
    </location>
</feature>
<dbReference type="Gene3D" id="3.90.190.20">
    <property type="entry name" value="Mur ligase, C-terminal domain"/>
    <property type="match status" value="1"/>
</dbReference>
<accession>A0A1J5RZL0</accession>
<evidence type="ECO:0000256" key="6">
    <source>
        <dbReference type="ARBA" id="ARBA00022741"/>
    </source>
</evidence>
<dbReference type="PANTHER" id="PTHR11136">
    <property type="entry name" value="FOLYLPOLYGLUTAMATE SYNTHASE-RELATED"/>
    <property type="match status" value="1"/>
</dbReference>
<evidence type="ECO:0000256" key="4">
    <source>
        <dbReference type="ARBA" id="ARBA00022598"/>
    </source>
</evidence>
<dbReference type="EMBL" id="MLJW01000132">
    <property type="protein sequence ID" value="OIQ97508.1"/>
    <property type="molecule type" value="Genomic_DNA"/>
</dbReference>
<evidence type="ECO:0000256" key="8">
    <source>
        <dbReference type="ARBA" id="ARBA00022842"/>
    </source>
</evidence>
<evidence type="ECO:0000256" key="3">
    <source>
        <dbReference type="ARBA" id="ARBA00013025"/>
    </source>
</evidence>
<dbReference type="GO" id="GO:0008841">
    <property type="term" value="F:dihydrofolate synthase activity"/>
    <property type="evidence" value="ECO:0007669"/>
    <property type="project" value="TreeGrafter"/>
</dbReference>
<dbReference type="GO" id="GO:0005524">
    <property type="term" value="F:ATP binding"/>
    <property type="evidence" value="ECO:0007669"/>
    <property type="project" value="UniProtKB-KW"/>
</dbReference>
<feature type="domain" description="Mur ligase C-terminal" evidence="10">
    <location>
        <begin position="313"/>
        <end position="430"/>
    </location>
</feature>
<dbReference type="InterPro" id="IPR036615">
    <property type="entry name" value="Mur_ligase_C_dom_sf"/>
</dbReference>
<dbReference type="InterPro" id="IPR036565">
    <property type="entry name" value="Mur-like_cat_sf"/>
</dbReference>
<reference evidence="12" key="1">
    <citation type="submission" date="2016-10" db="EMBL/GenBank/DDBJ databases">
        <title>Sequence of Gallionella enrichment culture.</title>
        <authorList>
            <person name="Poehlein A."/>
            <person name="Muehling M."/>
            <person name="Daniel R."/>
        </authorList>
    </citation>
    <scope>NUCLEOTIDE SEQUENCE</scope>
</reference>
<comment type="catalytic activity">
    <reaction evidence="9">
        <text>(6S)-5,6,7,8-tetrahydrofolyl-(gamma-L-Glu)(n) + L-glutamate + ATP = (6S)-5,6,7,8-tetrahydrofolyl-(gamma-L-Glu)(n+1) + ADP + phosphate + H(+)</text>
        <dbReference type="Rhea" id="RHEA:10580"/>
        <dbReference type="Rhea" id="RHEA-COMP:14738"/>
        <dbReference type="Rhea" id="RHEA-COMP:14740"/>
        <dbReference type="ChEBI" id="CHEBI:15378"/>
        <dbReference type="ChEBI" id="CHEBI:29985"/>
        <dbReference type="ChEBI" id="CHEBI:30616"/>
        <dbReference type="ChEBI" id="CHEBI:43474"/>
        <dbReference type="ChEBI" id="CHEBI:141005"/>
        <dbReference type="ChEBI" id="CHEBI:456216"/>
        <dbReference type="EC" id="6.3.2.17"/>
    </reaction>
</comment>
<keyword evidence="5" id="KW-0479">Metal-binding</keyword>
<dbReference type="Pfam" id="PF08245">
    <property type="entry name" value="Mur_ligase_M"/>
    <property type="match status" value="1"/>
</dbReference>
<name>A0A1J5RZL0_9ZZZZ</name>
<dbReference type="InterPro" id="IPR004101">
    <property type="entry name" value="Mur_ligase_C"/>
</dbReference>
<evidence type="ECO:0000259" key="10">
    <source>
        <dbReference type="Pfam" id="PF02875"/>
    </source>
</evidence>
<dbReference type="PROSITE" id="PS01012">
    <property type="entry name" value="FOLYLPOLYGLU_SYNT_2"/>
    <property type="match status" value="1"/>
</dbReference>
<comment type="similarity">
    <text evidence="2">Belongs to the folylpolyglutamate synthase family.</text>
</comment>
<proteinExistence type="inferred from homology"/>
<keyword evidence="4 12" id="KW-0436">Ligase</keyword>
<evidence type="ECO:0000313" key="12">
    <source>
        <dbReference type="EMBL" id="OIQ97508.1"/>
    </source>
</evidence>
<dbReference type="Gene3D" id="3.40.1190.10">
    <property type="entry name" value="Mur-like, catalytic domain"/>
    <property type="match status" value="1"/>
</dbReference>
<dbReference type="GO" id="GO:0005737">
    <property type="term" value="C:cytoplasm"/>
    <property type="evidence" value="ECO:0007669"/>
    <property type="project" value="TreeGrafter"/>
</dbReference>
<evidence type="ECO:0000256" key="9">
    <source>
        <dbReference type="ARBA" id="ARBA00047493"/>
    </source>
</evidence>
<evidence type="ECO:0000256" key="2">
    <source>
        <dbReference type="ARBA" id="ARBA00008276"/>
    </source>
</evidence>
<dbReference type="SUPFAM" id="SSF53623">
    <property type="entry name" value="MurD-like peptide ligases, catalytic domain"/>
    <property type="match status" value="1"/>
</dbReference>
<dbReference type="NCBIfam" id="TIGR01499">
    <property type="entry name" value="folC"/>
    <property type="match status" value="1"/>
</dbReference>
<dbReference type="PANTHER" id="PTHR11136:SF0">
    <property type="entry name" value="DIHYDROFOLATE SYNTHETASE-RELATED"/>
    <property type="match status" value="1"/>
</dbReference>
<evidence type="ECO:0000256" key="5">
    <source>
        <dbReference type="ARBA" id="ARBA00022723"/>
    </source>
</evidence>
<dbReference type="InterPro" id="IPR001645">
    <property type="entry name" value="Folylpolyglutamate_synth"/>
</dbReference>
<comment type="caution">
    <text evidence="12">The sequence shown here is derived from an EMBL/GenBank/DDBJ whole genome shotgun (WGS) entry which is preliminary data.</text>
</comment>
<keyword evidence="7" id="KW-0067">ATP-binding</keyword>
<dbReference type="PIRSF" id="PIRSF001563">
    <property type="entry name" value="Folylpolyglu_synth"/>
    <property type="match status" value="1"/>
</dbReference>
<evidence type="ECO:0000256" key="7">
    <source>
        <dbReference type="ARBA" id="ARBA00022840"/>
    </source>
</evidence>
<evidence type="ECO:0000256" key="1">
    <source>
        <dbReference type="ARBA" id="ARBA00001946"/>
    </source>
</evidence>
<dbReference type="GO" id="GO:0004326">
    <property type="term" value="F:tetrahydrofolylpolyglutamate synthase activity"/>
    <property type="evidence" value="ECO:0007669"/>
    <property type="project" value="UniProtKB-EC"/>
</dbReference>
<dbReference type="EC" id="6.3.2.17" evidence="3"/>
<protein>
    <recommendedName>
        <fullName evidence="3">tetrahydrofolate synthase</fullName>
        <ecNumber evidence="3">6.3.2.17</ecNumber>
    </recommendedName>
</protein>
<dbReference type="SUPFAM" id="SSF53244">
    <property type="entry name" value="MurD-like peptide ligases, peptide-binding domain"/>
    <property type="match status" value="1"/>
</dbReference>
<dbReference type="AlphaFoldDB" id="A0A1J5RZL0"/>
<dbReference type="GO" id="GO:0046872">
    <property type="term" value="F:metal ion binding"/>
    <property type="evidence" value="ECO:0007669"/>
    <property type="project" value="UniProtKB-KW"/>
</dbReference>
<dbReference type="InterPro" id="IPR013221">
    <property type="entry name" value="Mur_ligase_cen"/>
</dbReference>
<organism evidence="12">
    <name type="scientific">mine drainage metagenome</name>
    <dbReference type="NCBI Taxonomy" id="410659"/>
    <lineage>
        <taxon>unclassified sequences</taxon>
        <taxon>metagenomes</taxon>
        <taxon>ecological metagenomes</taxon>
    </lineage>
</organism>
<dbReference type="Pfam" id="PF02875">
    <property type="entry name" value="Mur_ligase_C"/>
    <property type="match status" value="1"/>
</dbReference>
<keyword evidence="8" id="KW-0460">Magnesium</keyword>
<gene>
    <name evidence="12" type="primary">fgs_2</name>
    <name evidence="12" type="ORF">GALL_205180</name>
</gene>
<sequence length="439" mass="49475">MNQIVASLQAMNYKETLDYLFHKLPMFSRIGDAAIKKDLTNTIRLCESLDNPQHKFKSIHIAGTNGKGSTSHMLAAILQTAGYKTGLYTSPHLKDFRERIKVDGIMCEEEFVVDFTKRIMPLIDEIEPSFFEITVAMAFEYFVQHKVDVAVIEVGLGGRLDSTNIITPELSIITNIGWDHMNMLGDSLEKIAFEKAGIIKQNIPVVIGESIAETKHVFEQKAKELSAPIIFTQEKKYVADWKYEDHFLNVAVAHHCNDERENYSLDLPGIYQTKNLLTVLEAAQQLNLKGWQLHQPIIQKALSQVKKLTGLHGRWELIQQHPTIILDVAHNVDGMQQVAEQIKHSNFNHLHIVIGMVKDKEVEKVLELLPHHATYYFTKAQIPRALEAEGLRQKAEVFGLKGDAYATVDIALKAAITNANKKDMILVCGSVFVVGEVDL</sequence>